<reference evidence="2" key="1">
    <citation type="submission" date="2016-10" db="EMBL/GenBank/DDBJ databases">
        <authorList>
            <person name="Varghese N."/>
            <person name="Submissions S."/>
        </authorList>
    </citation>
    <scope>NUCLEOTIDE SEQUENCE [LARGE SCALE GENOMIC DNA]</scope>
    <source>
        <strain evidence="2">DSM 22361</strain>
    </source>
</reference>
<sequence>MRTAADRIALMRGDYSDCFVGVQSYIFILIMNELFHGKKCG</sequence>
<accession>A0A1H6A8V2</accession>
<dbReference type="EMBL" id="FNUT01000008">
    <property type="protein sequence ID" value="SEG44614.1"/>
    <property type="molecule type" value="Genomic_DNA"/>
</dbReference>
<organism evidence="1 2">
    <name type="scientific">Sphingobacterium lactis</name>
    <dbReference type="NCBI Taxonomy" id="797291"/>
    <lineage>
        <taxon>Bacteria</taxon>
        <taxon>Pseudomonadati</taxon>
        <taxon>Bacteroidota</taxon>
        <taxon>Sphingobacteriia</taxon>
        <taxon>Sphingobacteriales</taxon>
        <taxon>Sphingobacteriaceae</taxon>
        <taxon>Sphingobacterium</taxon>
    </lineage>
</organism>
<dbReference type="Proteomes" id="UP000236731">
    <property type="component" value="Unassembled WGS sequence"/>
</dbReference>
<dbReference type="AlphaFoldDB" id="A0A1H6A8V2"/>
<evidence type="ECO:0000313" key="2">
    <source>
        <dbReference type="Proteomes" id="UP000236731"/>
    </source>
</evidence>
<proteinExistence type="predicted"/>
<protein>
    <submittedName>
        <fullName evidence="1">Uncharacterized protein</fullName>
    </submittedName>
</protein>
<gene>
    <name evidence="1" type="ORF">SAMN05421877_10810</name>
</gene>
<keyword evidence="2" id="KW-1185">Reference proteome</keyword>
<name>A0A1H6A8V2_9SPHI</name>
<evidence type="ECO:0000313" key="1">
    <source>
        <dbReference type="EMBL" id="SEG44614.1"/>
    </source>
</evidence>